<name>A0A9P3UN07_LYOSH</name>
<protein>
    <submittedName>
        <fullName evidence="2">Uncharacterized protein</fullName>
    </submittedName>
</protein>
<sequence>MSNEVKSVASQATVDESESNHWTQTALLRTRPGYPFGHATFASEGWITVDELPQGGLTGIKQRDDIVDGLRLGDVAIDELEFFEVQALGQTTPLTCGALPSDRPRSRRSVRVLRI</sequence>
<gene>
    <name evidence="2" type="ORF">LshimejAT787_0600090</name>
</gene>
<keyword evidence="3" id="KW-1185">Reference proteome</keyword>
<accession>A0A9P3UN07</accession>
<evidence type="ECO:0000313" key="3">
    <source>
        <dbReference type="Proteomes" id="UP001063166"/>
    </source>
</evidence>
<comment type="caution">
    <text evidence="2">The sequence shown here is derived from an EMBL/GenBank/DDBJ whole genome shotgun (WGS) entry which is preliminary data.</text>
</comment>
<dbReference type="EMBL" id="BRPK01000006">
    <property type="protein sequence ID" value="GLB38847.1"/>
    <property type="molecule type" value="Genomic_DNA"/>
</dbReference>
<proteinExistence type="predicted"/>
<reference evidence="2" key="1">
    <citation type="submission" date="2022-07" db="EMBL/GenBank/DDBJ databases">
        <title>The genome of Lyophyllum shimeji provides insight into the initial evolution of ectomycorrhizal fungal genome.</title>
        <authorList>
            <person name="Kobayashi Y."/>
            <person name="Shibata T."/>
            <person name="Hirakawa H."/>
            <person name="Shigenobu S."/>
            <person name="Nishiyama T."/>
            <person name="Yamada A."/>
            <person name="Hasebe M."/>
            <person name="Kawaguchi M."/>
        </authorList>
    </citation>
    <scope>NUCLEOTIDE SEQUENCE</scope>
    <source>
        <strain evidence="2">AT787</strain>
    </source>
</reference>
<evidence type="ECO:0000256" key="1">
    <source>
        <dbReference type="SAM" id="MobiDB-lite"/>
    </source>
</evidence>
<dbReference type="Proteomes" id="UP001063166">
    <property type="component" value="Unassembled WGS sequence"/>
</dbReference>
<organism evidence="2 3">
    <name type="scientific">Lyophyllum shimeji</name>
    <name type="common">Hon-shimeji</name>
    <name type="synonym">Tricholoma shimeji</name>
    <dbReference type="NCBI Taxonomy" id="47721"/>
    <lineage>
        <taxon>Eukaryota</taxon>
        <taxon>Fungi</taxon>
        <taxon>Dikarya</taxon>
        <taxon>Basidiomycota</taxon>
        <taxon>Agaricomycotina</taxon>
        <taxon>Agaricomycetes</taxon>
        <taxon>Agaricomycetidae</taxon>
        <taxon>Agaricales</taxon>
        <taxon>Tricholomatineae</taxon>
        <taxon>Lyophyllaceae</taxon>
        <taxon>Lyophyllum</taxon>
    </lineage>
</organism>
<dbReference type="AlphaFoldDB" id="A0A9P3UN07"/>
<evidence type="ECO:0000313" key="2">
    <source>
        <dbReference type="EMBL" id="GLB38847.1"/>
    </source>
</evidence>
<feature type="region of interest" description="Disordered" evidence="1">
    <location>
        <begin position="1"/>
        <end position="23"/>
    </location>
</feature>